<evidence type="ECO:0000256" key="3">
    <source>
        <dbReference type="ARBA" id="ARBA00022533"/>
    </source>
</evidence>
<evidence type="ECO:0000256" key="19">
    <source>
        <dbReference type="ARBA" id="ARBA00066377"/>
    </source>
</evidence>
<evidence type="ECO:0000256" key="8">
    <source>
        <dbReference type="ARBA" id="ARBA00022777"/>
    </source>
</evidence>
<evidence type="ECO:0000256" key="18">
    <source>
        <dbReference type="ARBA" id="ARBA00064721"/>
    </source>
</evidence>
<evidence type="ECO:0000256" key="1">
    <source>
        <dbReference type="ARBA" id="ARBA00004514"/>
    </source>
</evidence>
<evidence type="ECO:0000256" key="10">
    <source>
        <dbReference type="ARBA" id="ARBA00022833"/>
    </source>
</evidence>
<keyword evidence="7" id="KW-0547">Nucleotide-binding</keyword>
<dbReference type="FunFam" id="3.40.50.2000:FF:000013">
    <property type="entry name" value="Bifunctional UDP-N-acetylglucosamine 2-epimerase/N-acetylmannosamine kinase"/>
    <property type="match status" value="1"/>
</dbReference>
<dbReference type="InterPro" id="IPR003331">
    <property type="entry name" value="UDP_GlcNAc_Epimerase_2_dom"/>
</dbReference>
<organism evidence="26 27">
    <name type="scientific">Denticeps clupeoides</name>
    <name type="common">denticle herring</name>
    <dbReference type="NCBI Taxonomy" id="299321"/>
    <lineage>
        <taxon>Eukaryota</taxon>
        <taxon>Metazoa</taxon>
        <taxon>Chordata</taxon>
        <taxon>Craniata</taxon>
        <taxon>Vertebrata</taxon>
        <taxon>Euteleostomi</taxon>
        <taxon>Actinopterygii</taxon>
        <taxon>Neopterygii</taxon>
        <taxon>Teleostei</taxon>
        <taxon>Clupei</taxon>
        <taxon>Clupeiformes</taxon>
        <taxon>Denticipitoidei</taxon>
        <taxon>Denticipitidae</taxon>
        <taxon>Denticeps</taxon>
    </lineage>
</organism>
<dbReference type="InterPro" id="IPR000600">
    <property type="entry name" value="ROK"/>
</dbReference>
<evidence type="ECO:0000256" key="6">
    <source>
        <dbReference type="ARBA" id="ARBA00022723"/>
    </source>
</evidence>
<dbReference type="GO" id="GO:0008761">
    <property type="term" value="F:UDP-N-acetylglucosamine 2-epimerase activity"/>
    <property type="evidence" value="ECO:0007669"/>
    <property type="project" value="TreeGrafter"/>
</dbReference>
<evidence type="ECO:0000256" key="13">
    <source>
        <dbReference type="ARBA" id="ARBA00050864"/>
    </source>
</evidence>
<dbReference type="Pfam" id="PF00480">
    <property type="entry name" value="ROK"/>
    <property type="match status" value="1"/>
</dbReference>
<dbReference type="Proteomes" id="UP000694580">
    <property type="component" value="Chromosome 4"/>
</dbReference>
<feature type="binding site" evidence="24">
    <location>
        <position position="579"/>
    </location>
    <ligand>
        <name>Zn(2+)</name>
        <dbReference type="ChEBI" id="CHEBI:29105"/>
        <note>structural</note>
    </ligand>
</feature>
<reference evidence="26" key="2">
    <citation type="submission" date="2025-08" db="UniProtKB">
        <authorList>
            <consortium name="Ensembl"/>
        </authorList>
    </citation>
    <scope>IDENTIFICATION</scope>
</reference>
<sequence>MQRSRENFEKMENNMKRRLRVCVATCNRADYSKLAPIMFGIKANPDLFELEVVVLGSHLIDDYGNTFRMIEQDEFDIGSKLHTIVRGEDEAAMVESVGLALVKLPDVLHRLNPDVLVVHGDRFDAMALATAAALMNIRILHLEGGEVSGTIDDSIRHAISKLAHYHACCTRMAERHLIAMCEDHSRILLAGCPSYDKLLAAHKRDDYADIIKAWLGDDVKEQEYIVALQHPVTTDIKNSIKIYELMLDALISFNKKTLILFPNIDAGSKEMVRVMRKKGIEQHPNFQAVKHVPFDQFIQLVSHAGCMIGNSSCGVREAGAFGTPVINLGTRQTGRETGENVLHVRDADTQNKIYHALELQFGKRYPCSKIYGDGNAVPRILKFLQTINLEEPLQKTFCFPPVKECISQDIDHILETQSALAVDLGGTNLRVAIVSMKGKILKKYTQANPKTYEERIKLILQMCNEAFNDAVRLNCRILGVGVSTGGRVNPQEGVVLHSTKLIQEWSSVDIRTPISDALHLPVWVDNDGNCAALAERKFGHGKGVENFVTVITGTGIGGGIVQHNELIHGSTFCAAELGHIMVSMDGPECMCGSRGCIEAYASGMALQREAKKLHDEDSLITEGLSVKNEEPVSAIHLINAAHLGNTKADAILRTAGTALGVGIVNILHMVNPSLVILSGVLASFYEGPVQQVINQRALTSARSIRVVSSDLEEPALLGAASMVLDYTTRRTY</sequence>
<keyword evidence="5" id="KW-0808">Transferase</keyword>
<evidence type="ECO:0000313" key="27">
    <source>
        <dbReference type="Proteomes" id="UP000694580"/>
    </source>
</evidence>
<evidence type="ECO:0000256" key="21">
    <source>
        <dbReference type="ARBA" id="ARBA00071183"/>
    </source>
</evidence>
<dbReference type="RefSeq" id="XP_028832043.1">
    <property type="nucleotide sequence ID" value="XM_028976210.1"/>
</dbReference>
<dbReference type="EC" id="3.2.1.183" evidence="20"/>
<dbReference type="Gene3D" id="3.30.420.40">
    <property type="match status" value="2"/>
</dbReference>
<evidence type="ECO:0000256" key="15">
    <source>
        <dbReference type="ARBA" id="ARBA00060599"/>
    </source>
</evidence>
<dbReference type="CDD" id="cd03786">
    <property type="entry name" value="GTB_UDP-GlcNAc_2-Epimerase"/>
    <property type="match status" value="1"/>
</dbReference>
<evidence type="ECO:0000256" key="2">
    <source>
        <dbReference type="ARBA" id="ARBA00022490"/>
    </source>
</evidence>
<evidence type="ECO:0000259" key="25">
    <source>
        <dbReference type="Pfam" id="PF02350"/>
    </source>
</evidence>
<dbReference type="GO" id="GO:0005829">
    <property type="term" value="C:cytosol"/>
    <property type="evidence" value="ECO:0007669"/>
    <property type="project" value="UniProtKB-SubCell"/>
</dbReference>
<gene>
    <name evidence="26" type="primary">GNE</name>
</gene>
<dbReference type="GO" id="GO:0004553">
    <property type="term" value="F:hydrolase activity, hydrolyzing O-glycosyl compounds"/>
    <property type="evidence" value="ECO:0007669"/>
    <property type="project" value="InterPro"/>
</dbReference>
<keyword evidence="10" id="KW-0862">Zinc</keyword>
<dbReference type="Gene3D" id="3.40.50.2000">
    <property type="entry name" value="Glycogen Phosphorylase B"/>
    <property type="match status" value="2"/>
</dbReference>
<dbReference type="FunFam" id="3.40.50.2000:FF:000015">
    <property type="entry name" value="Bifunctional UDP-N-acetylglucosamine 2-epimerase/N-acetylmannosamine kinase"/>
    <property type="match status" value="1"/>
</dbReference>
<comment type="subunit">
    <text evidence="18">Homodimer. Homotetramer. Homohexamer. The hexameric form exhibits both enzyme activities, whereas the dimeric form only catalyzes the phosphorylation of N-acyl-D-mannosamine.</text>
</comment>
<dbReference type="NCBIfam" id="TIGR03568">
    <property type="entry name" value="NeuC_NnaA"/>
    <property type="match status" value="1"/>
</dbReference>
<evidence type="ECO:0000256" key="20">
    <source>
        <dbReference type="ARBA" id="ARBA00066960"/>
    </source>
</evidence>
<comment type="similarity">
    <text evidence="16">In the N-terminal section; belongs to the UDP-N-acetylglucosamine 2-epimerase family.</text>
</comment>
<evidence type="ECO:0000256" key="24">
    <source>
        <dbReference type="PIRSR" id="PIRSR620004-3"/>
    </source>
</evidence>
<dbReference type="GO" id="GO:0006047">
    <property type="term" value="P:UDP-N-acetylglucosamine metabolic process"/>
    <property type="evidence" value="ECO:0007669"/>
    <property type="project" value="InterPro"/>
</dbReference>
<accession>A0AAY4AVU5</accession>
<keyword evidence="27" id="KW-1185">Reference proteome</keyword>
<feature type="binding site" evidence="24">
    <location>
        <position position="589"/>
    </location>
    <ligand>
        <name>Zn(2+)</name>
        <dbReference type="ChEBI" id="CHEBI:29105"/>
        <note>structural</note>
    </ligand>
</feature>
<evidence type="ECO:0000256" key="23">
    <source>
        <dbReference type="PIRSR" id="PIRSR620004-1"/>
    </source>
</evidence>
<keyword evidence="11" id="KW-0067">ATP-binding</keyword>
<dbReference type="AlphaFoldDB" id="A0AAY4AVU5"/>
<dbReference type="SUPFAM" id="SSF53067">
    <property type="entry name" value="Actin-like ATPase domain"/>
    <property type="match status" value="1"/>
</dbReference>
<dbReference type="GO" id="GO:0046872">
    <property type="term" value="F:metal ion binding"/>
    <property type="evidence" value="ECO:0007669"/>
    <property type="project" value="UniProtKB-KW"/>
</dbReference>
<dbReference type="GeneID" id="114788066"/>
<evidence type="ECO:0000256" key="5">
    <source>
        <dbReference type="ARBA" id="ARBA00022679"/>
    </source>
</evidence>
<evidence type="ECO:0000256" key="17">
    <source>
        <dbReference type="ARBA" id="ARBA00061321"/>
    </source>
</evidence>
<name>A0AAY4AVU5_9TELE</name>
<dbReference type="PANTHER" id="PTHR18964">
    <property type="entry name" value="ROK (REPRESSOR, ORF, KINASE) FAMILY"/>
    <property type="match status" value="1"/>
</dbReference>
<keyword evidence="6" id="KW-0479">Metal-binding</keyword>
<protein>
    <recommendedName>
        <fullName evidence="21">Bifunctional UDP-N-acetylglucosamine 2-epimerase/N-acetylmannosamine kinase</fullName>
        <ecNumber evidence="19">2.7.1.60</ecNumber>
        <ecNumber evidence="20">3.2.1.183</ecNumber>
    </recommendedName>
    <alternativeName>
        <fullName evidence="22">UDP-GlcNAc-2-epimerase/ManAc kinase</fullName>
    </alternativeName>
</protein>
<keyword evidence="12" id="KW-0511">Multifunctional enzyme</keyword>
<comment type="catalytic activity">
    <reaction evidence="14">
        <text>UDP-N-acetyl-alpha-D-glucosamine + H2O = aldehydo-N-acetyl-D-mannosamine + UDP + H(+)</text>
        <dbReference type="Rhea" id="RHEA:30683"/>
        <dbReference type="ChEBI" id="CHEBI:15377"/>
        <dbReference type="ChEBI" id="CHEBI:15378"/>
        <dbReference type="ChEBI" id="CHEBI:17122"/>
        <dbReference type="ChEBI" id="CHEBI:57705"/>
        <dbReference type="ChEBI" id="CHEBI:58223"/>
        <dbReference type="EC" id="3.2.1.183"/>
    </reaction>
    <physiologicalReaction direction="left-to-right" evidence="14">
        <dbReference type="Rhea" id="RHEA:30684"/>
    </physiologicalReaction>
</comment>
<keyword evidence="3" id="KW-0021">Allosteric enzyme</keyword>
<reference evidence="26" key="3">
    <citation type="submission" date="2025-09" db="UniProtKB">
        <authorList>
            <consortium name="Ensembl"/>
        </authorList>
    </citation>
    <scope>IDENTIFICATION</scope>
</reference>
<evidence type="ECO:0000256" key="7">
    <source>
        <dbReference type="ARBA" id="ARBA00022741"/>
    </source>
</evidence>
<feature type="binding site" evidence="24">
    <location>
        <position position="596"/>
    </location>
    <ligand>
        <name>Zn(2+)</name>
        <dbReference type="ChEBI" id="CHEBI:29105"/>
        <note>structural</note>
    </ligand>
</feature>
<evidence type="ECO:0000313" key="26">
    <source>
        <dbReference type="Ensembl" id="ENSDCDP00010012903.1"/>
    </source>
</evidence>
<keyword evidence="4" id="KW-0597">Phosphoprotein</keyword>
<keyword evidence="2" id="KW-0963">Cytoplasm</keyword>
<reference evidence="26 27" key="1">
    <citation type="submission" date="2020-06" db="EMBL/GenBank/DDBJ databases">
        <authorList>
            <consortium name="Wellcome Sanger Institute Data Sharing"/>
        </authorList>
    </citation>
    <scope>NUCLEOTIDE SEQUENCE [LARGE SCALE GENOMIC DNA]</scope>
</reference>
<evidence type="ECO:0000256" key="14">
    <source>
        <dbReference type="ARBA" id="ARBA00050904"/>
    </source>
</evidence>
<dbReference type="FunFam" id="3.30.420.40:FF:000060">
    <property type="entry name" value="Bifunctional UDP-N-acetylglucosamine 2-epimerase/N-acetylmannosamine kinase"/>
    <property type="match status" value="1"/>
</dbReference>
<comment type="pathway">
    <text evidence="15">Amino-sugar metabolism; N-acetylneuraminate biosynthesis.</text>
</comment>
<evidence type="ECO:0000256" key="16">
    <source>
        <dbReference type="ARBA" id="ARBA00061189"/>
    </source>
</evidence>
<dbReference type="CDD" id="cd24060">
    <property type="entry name" value="ASKHA_NBD_ROK_GNE"/>
    <property type="match status" value="1"/>
</dbReference>
<evidence type="ECO:0000256" key="4">
    <source>
        <dbReference type="ARBA" id="ARBA00022553"/>
    </source>
</evidence>
<evidence type="ECO:0000256" key="11">
    <source>
        <dbReference type="ARBA" id="ARBA00022840"/>
    </source>
</evidence>
<comment type="similarity">
    <text evidence="17">In the C-terminal section; belongs to the ROK (NagC/XylR) family.</text>
</comment>
<evidence type="ECO:0000256" key="9">
    <source>
        <dbReference type="ARBA" id="ARBA00022801"/>
    </source>
</evidence>
<dbReference type="InterPro" id="IPR020004">
    <property type="entry name" value="UDP-GlcNAc_Epase"/>
</dbReference>
<dbReference type="GO" id="GO:0005524">
    <property type="term" value="F:ATP binding"/>
    <property type="evidence" value="ECO:0007669"/>
    <property type="project" value="UniProtKB-KW"/>
</dbReference>
<feature type="domain" description="UDP-N-acetylglucosamine 2-epimerase" evidence="25">
    <location>
        <begin position="47"/>
        <end position="384"/>
    </location>
</feature>
<dbReference type="FunFam" id="3.30.420.40:FF:000053">
    <property type="entry name" value="Bifunctional UDP-N-acetylglucosamine 2-epimerase/N-acetylmannosamine kinase"/>
    <property type="match status" value="1"/>
</dbReference>
<keyword evidence="8" id="KW-0418">Kinase</keyword>
<evidence type="ECO:0000256" key="12">
    <source>
        <dbReference type="ARBA" id="ARBA00023268"/>
    </source>
</evidence>
<dbReference type="Pfam" id="PF02350">
    <property type="entry name" value="Epimerase_2"/>
    <property type="match status" value="1"/>
</dbReference>
<keyword evidence="9" id="KW-0378">Hydrolase</keyword>
<dbReference type="PANTHER" id="PTHR18964:SF149">
    <property type="entry name" value="BIFUNCTIONAL UDP-N-ACETYLGLUCOSAMINE 2-EPIMERASE_N-ACETYLMANNOSAMINE KINASE"/>
    <property type="match status" value="1"/>
</dbReference>
<dbReference type="PRINTS" id="PR00475">
    <property type="entry name" value="HEXOKINASE"/>
</dbReference>
<evidence type="ECO:0000256" key="22">
    <source>
        <dbReference type="ARBA" id="ARBA00081985"/>
    </source>
</evidence>
<feature type="active site" evidence="23">
    <location>
        <position position="527"/>
    </location>
</feature>
<dbReference type="Ensembl" id="ENSDCDT00010013605.1">
    <property type="protein sequence ID" value="ENSDCDP00010012903.1"/>
    <property type="gene ID" value="ENSDCDG00010005868.1"/>
</dbReference>
<feature type="binding site" evidence="24">
    <location>
        <position position="591"/>
    </location>
    <ligand>
        <name>Zn(2+)</name>
        <dbReference type="ChEBI" id="CHEBI:29105"/>
        <note>structural</note>
    </ligand>
</feature>
<proteinExistence type="inferred from homology"/>
<dbReference type="SUPFAM" id="SSF53756">
    <property type="entry name" value="UDP-Glycosyltransferase/glycogen phosphorylase"/>
    <property type="match status" value="1"/>
</dbReference>
<dbReference type="GO" id="GO:0009384">
    <property type="term" value="F:N-acylmannosamine kinase activity"/>
    <property type="evidence" value="ECO:0007669"/>
    <property type="project" value="UniProtKB-EC"/>
</dbReference>
<dbReference type="InterPro" id="IPR043129">
    <property type="entry name" value="ATPase_NBD"/>
</dbReference>
<comment type="subcellular location">
    <subcellularLocation>
        <location evidence="1">Cytoplasm</location>
        <location evidence="1">Cytosol</location>
    </subcellularLocation>
</comment>
<dbReference type="EC" id="2.7.1.60" evidence="19"/>
<dbReference type="GeneTree" id="ENSGT00390000017246"/>
<comment type="catalytic activity">
    <reaction evidence="13">
        <text>an N-acyl-D-mannosamine + ATP = an N-acyl-D-mannosamine 6-phosphate + ADP + H(+)</text>
        <dbReference type="Rhea" id="RHEA:23832"/>
        <dbReference type="ChEBI" id="CHEBI:15378"/>
        <dbReference type="ChEBI" id="CHEBI:16062"/>
        <dbReference type="ChEBI" id="CHEBI:30616"/>
        <dbReference type="ChEBI" id="CHEBI:57666"/>
        <dbReference type="ChEBI" id="CHEBI:456216"/>
        <dbReference type="EC" id="2.7.1.60"/>
    </reaction>
    <physiologicalReaction direction="left-to-right" evidence="13">
        <dbReference type="Rhea" id="RHEA:23833"/>
    </physiologicalReaction>
</comment>